<accession>A0A1S3JDG5</accession>
<sequence>MATAPAEEHTFVLNTFDDLVNFTSNFSKALCSGDIASSTAAPENSNWYKHYQSKCAEPTTIQTTSSGGDTTVSSGHEITSVSSEDKTELTRDTKTNLSDVSDTTVSSADKMTSVSVKFGTTQVHTSSFVTSLTVSPKETKTNPTVVPSSKPQTRMPDKKEIGITTLSALPESATNSKEHFTCQCSGVDGVVIGIIAGIVSVVFLGGVAVLFAYLKKLPQRIRASMAGFQMEL</sequence>
<dbReference type="Proteomes" id="UP000085678">
    <property type="component" value="Unplaced"/>
</dbReference>
<gene>
    <name evidence="4" type="primary">LOC106172277</name>
</gene>
<evidence type="ECO:0000313" key="3">
    <source>
        <dbReference type="Proteomes" id="UP000085678"/>
    </source>
</evidence>
<reference evidence="4" key="1">
    <citation type="submission" date="2025-08" db="UniProtKB">
        <authorList>
            <consortium name="RefSeq"/>
        </authorList>
    </citation>
    <scope>IDENTIFICATION</scope>
    <source>
        <tissue evidence="4">Gonads</tissue>
    </source>
</reference>
<feature type="compositionally biased region" description="Low complexity" evidence="1">
    <location>
        <begin position="63"/>
        <end position="75"/>
    </location>
</feature>
<feature type="compositionally biased region" description="Basic and acidic residues" evidence="1">
    <location>
        <begin position="83"/>
        <end position="94"/>
    </location>
</feature>
<dbReference type="InParanoid" id="A0A1S3JDG5"/>
<dbReference type="AlphaFoldDB" id="A0A1S3JDG5"/>
<dbReference type="GeneID" id="106172277"/>
<keyword evidence="2" id="KW-1133">Transmembrane helix</keyword>
<evidence type="ECO:0000313" key="4">
    <source>
        <dbReference type="RefSeq" id="XP_013408368.1"/>
    </source>
</evidence>
<feature type="transmembrane region" description="Helical" evidence="2">
    <location>
        <begin position="190"/>
        <end position="214"/>
    </location>
</feature>
<name>A0A1S3JDG5_LINAN</name>
<dbReference type="KEGG" id="lak:106172277"/>
<organism evidence="3 4">
    <name type="scientific">Lingula anatina</name>
    <name type="common">Brachiopod</name>
    <name type="synonym">Lingula unguis</name>
    <dbReference type="NCBI Taxonomy" id="7574"/>
    <lineage>
        <taxon>Eukaryota</taxon>
        <taxon>Metazoa</taxon>
        <taxon>Spiralia</taxon>
        <taxon>Lophotrochozoa</taxon>
        <taxon>Brachiopoda</taxon>
        <taxon>Linguliformea</taxon>
        <taxon>Lingulata</taxon>
        <taxon>Lingulida</taxon>
        <taxon>Linguloidea</taxon>
        <taxon>Lingulidae</taxon>
        <taxon>Lingula</taxon>
    </lineage>
</organism>
<proteinExistence type="predicted"/>
<keyword evidence="2" id="KW-0812">Transmembrane</keyword>
<dbReference type="RefSeq" id="XP_013408368.1">
    <property type="nucleotide sequence ID" value="XM_013552914.1"/>
</dbReference>
<protein>
    <submittedName>
        <fullName evidence="4">Cell wall integrity and stress response component 1-like</fullName>
    </submittedName>
</protein>
<evidence type="ECO:0000256" key="1">
    <source>
        <dbReference type="SAM" id="MobiDB-lite"/>
    </source>
</evidence>
<keyword evidence="3" id="KW-1185">Reference proteome</keyword>
<feature type="region of interest" description="Disordered" evidence="1">
    <location>
        <begin position="137"/>
        <end position="156"/>
    </location>
</feature>
<evidence type="ECO:0000256" key="2">
    <source>
        <dbReference type="SAM" id="Phobius"/>
    </source>
</evidence>
<feature type="region of interest" description="Disordered" evidence="1">
    <location>
        <begin position="61"/>
        <end position="103"/>
    </location>
</feature>
<feature type="compositionally biased region" description="Polar residues" evidence="1">
    <location>
        <begin position="137"/>
        <end position="152"/>
    </location>
</feature>
<keyword evidence="2" id="KW-0472">Membrane</keyword>